<organism evidence="2 3">
    <name type="scientific">Knoellia locipacati</name>
    <dbReference type="NCBI Taxonomy" id="882824"/>
    <lineage>
        <taxon>Bacteria</taxon>
        <taxon>Bacillati</taxon>
        <taxon>Actinomycetota</taxon>
        <taxon>Actinomycetes</taxon>
        <taxon>Micrococcales</taxon>
        <taxon>Intrasporangiaceae</taxon>
        <taxon>Knoellia</taxon>
    </lineage>
</organism>
<dbReference type="Proteomes" id="UP000321793">
    <property type="component" value="Unassembled WGS sequence"/>
</dbReference>
<keyword evidence="1" id="KW-0812">Transmembrane</keyword>
<name>A0A512SZX0_9MICO</name>
<feature type="transmembrane region" description="Helical" evidence="1">
    <location>
        <begin position="68"/>
        <end position="88"/>
    </location>
</feature>
<dbReference type="AlphaFoldDB" id="A0A512SZX0"/>
<keyword evidence="1" id="KW-0472">Membrane</keyword>
<accession>A0A512SZX0</accession>
<gene>
    <name evidence="2" type="ORF">KLO01_15720</name>
</gene>
<keyword evidence="1" id="KW-1133">Transmembrane helix</keyword>
<evidence type="ECO:0000313" key="3">
    <source>
        <dbReference type="Proteomes" id="UP000321793"/>
    </source>
</evidence>
<protein>
    <submittedName>
        <fullName evidence="2">Uncharacterized protein</fullName>
    </submittedName>
</protein>
<comment type="caution">
    <text evidence="2">The sequence shown here is derived from an EMBL/GenBank/DDBJ whole genome shotgun (WGS) entry which is preliminary data.</text>
</comment>
<sequence length="152" mass="15892">MSTSGISAGDPRSQPADSDINAAIALWQFENDRLNGLATKAAALLAADAIVGAGIATQTDSRLVARCLLFASIVYLVSAAVAACLVQAPMERQVLGHSSVRDGSAAEEMVAVVVANEHVGVRLQNLVYVSFRDTFVSLVLFLVALVAKMVGY</sequence>
<evidence type="ECO:0000313" key="2">
    <source>
        <dbReference type="EMBL" id="GEQ13525.1"/>
    </source>
</evidence>
<evidence type="ECO:0000256" key="1">
    <source>
        <dbReference type="SAM" id="Phobius"/>
    </source>
</evidence>
<proteinExistence type="predicted"/>
<dbReference type="EMBL" id="BKBA01000006">
    <property type="protein sequence ID" value="GEQ13525.1"/>
    <property type="molecule type" value="Genomic_DNA"/>
</dbReference>
<feature type="transmembrane region" description="Helical" evidence="1">
    <location>
        <begin position="126"/>
        <end position="147"/>
    </location>
</feature>
<reference evidence="2 3" key="1">
    <citation type="submission" date="2019-07" db="EMBL/GenBank/DDBJ databases">
        <title>Whole genome shotgun sequence of Knoellia locipacati NBRC 109775.</title>
        <authorList>
            <person name="Hosoyama A."/>
            <person name="Uohara A."/>
            <person name="Ohji S."/>
            <person name="Ichikawa N."/>
        </authorList>
    </citation>
    <scope>NUCLEOTIDE SEQUENCE [LARGE SCALE GENOMIC DNA]</scope>
    <source>
        <strain evidence="2 3">NBRC 109775</strain>
    </source>
</reference>
<keyword evidence="3" id="KW-1185">Reference proteome</keyword>